<proteinExistence type="predicted"/>
<evidence type="ECO:0000256" key="2">
    <source>
        <dbReference type="ARBA" id="ARBA00012438"/>
    </source>
</evidence>
<comment type="catalytic activity">
    <reaction evidence="1">
        <text>ATP + protein L-histidine = ADP + protein N-phospho-L-histidine.</text>
        <dbReference type="EC" id="2.7.13.3"/>
    </reaction>
</comment>
<evidence type="ECO:0000256" key="5">
    <source>
        <dbReference type="PROSITE-ProRule" id="PRU00169"/>
    </source>
</evidence>
<dbReference type="Gene3D" id="3.30.565.10">
    <property type="entry name" value="Histidine kinase-like ATPase, C-terminal domain"/>
    <property type="match status" value="1"/>
</dbReference>
<organism evidence="9 10">
    <name type="scientific">Parvularcula lutaonensis</name>
    <dbReference type="NCBI Taxonomy" id="491923"/>
    <lineage>
        <taxon>Bacteria</taxon>
        <taxon>Pseudomonadati</taxon>
        <taxon>Pseudomonadota</taxon>
        <taxon>Alphaproteobacteria</taxon>
        <taxon>Parvularculales</taxon>
        <taxon>Parvularculaceae</taxon>
        <taxon>Parvularcula</taxon>
    </lineage>
</organism>
<keyword evidence="10" id="KW-1185">Reference proteome</keyword>
<dbReference type="CDD" id="cd17546">
    <property type="entry name" value="REC_hyHK_CKI1_RcsC-like"/>
    <property type="match status" value="1"/>
</dbReference>
<dbReference type="SUPFAM" id="SSF55874">
    <property type="entry name" value="ATPase domain of HSP90 chaperone/DNA topoisomerase II/histidine kinase"/>
    <property type="match status" value="1"/>
</dbReference>
<feature type="transmembrane region" description="Helical" evidence="6">
    <location>
        <begin position="87"/>
        <end position="106"/>
    </location>
</feature>
<evidence type="ECO:0000256" key="4">
    <source>
        <dbReference type="ARBA" id="ARBA00023012"/>
    </source>
</evidence>
<dbReference type="SUPFAM" id="SSF52172">
    <property type="entry name" value="CheY-like"/>
    <property type="match status" value="1"/>
</dbReference>
<keyword evidence="9" id="KW-0547">Nucleotide-binding</keyword>
<feature type="transmembrane region" description="Helical" evidence="6">
    <location>
        <begin position="33"/>
        <end position="56"/>
    </location>
</feature>
<feature type="transmembrane region" description="Helical" evidence="6">
    <location>
        <begin position="136"/>
        <end position="154"/>
    </location>
</feature>
<keyword evidence="9" id="KW-0067">ATP-binding</keyword>
<feature type="transmembrane region" description="Helical" evidence="6">
    <location>
        <begin position="62"/>
        <end position="80"/>
    </location>
</feature>
<name>A0ABV7M9E5_9PROT</name>
<dbReference type="PANTHER" id="PTHR45339:SF1">
    <property type="entry name" value="HYBRID SIGNAL TRANSDUCTION HISTIDINE KINASE J"/>
    <property type="match status" value="1"/>
</dbReference>
<accession>A0ABV7M9E5</accession>
<keyword evidence="3 5" id="KW-0597">Phosphoprotein</keyword>
<dbReference type="InterPro" id="IPR005467">
    <property type="entry name" value="His_kinase_dom"/>
</dbReference>
<dbReference type="Proteomes" id="UP001595607">
    <property type="component" value="Unassembled WGS sequence"/>
</dbReference>
<dbReference type="InterPro" id="IPR001789">
    <property type="entry name" value="Sig_transdc_resp-reg_receiver"/>
</dbReference>
<reference evidence="10" key="1">
    <citation type="journal article" date="2019" name="Int. J. Syst. Evol. Microbiol.">
        <title>The Global Catalogue of Microorganisms (GCM) 10K type strain sequencing project: providing services to taxonomists for standard genome sequencing and annotation.</title>
        <authorList>
            <consortium name="The Broad Institute Genomics Platform"/>
            <consortium name="The Broad Institute Genome Sequencing Center for Infectious Disease"/>
            <person name="Wu L."/>
            <person name="Ma J."/>
        </authorList>
    </citation>
    <scope>NUCLEOTIDE SEQUENCE [LARGE SCALE GENOMIC DNA]</scope>
    <source>
        <strain evidence="10">KCTC 22245</strain>
    </source>
</reference>
<keyword evidence="4" id="KW-0902">Two-component regulatory system</keyword>
<feature type="transmembrane region" description="Helical" evidence="6">
    <location>
        <begin position="112"/>
        <end position="131"/>
    </location>
</feature>
<dbReference type="PROSITE" id="PS50110">
    <property type="entry name" value="RESPONSE_REGULATORY"/>
    <property type="match status" value="1"/>
</dbReference>
<evidence type="ECO:0000313" key="10">
    <source>
        <dbReference type="Proteomes" id="UP001595607"/>
    </source>
</evidence>
<keyword evidence="6" id="KW-0812">Transmembrane</keyword>
<gene>
    <name evidence="9" type="ORF">ACFONP_02945</name>
</gene>
<evidence type="ECO:0000313" key="9">
    <source>
        <dbReference type="EMBL" id="MFC3301688.1"/>
    </source>
</evidence>
<dbReference type="SUPFAM" id="SSF47384">
    <property type="entry name" value="Homodimeric domain of signal transducing histidine kinase"/>
    <property type="match status" value="1"/>
</dbReference>
<evidence type="ECO:0000256" key="1">
    <source>
        <dbReference type="ARBA" id="ARBA00000085"/>
    </source>
</evidence>
<evidence type="ECO:0000259" key="7">
    <source>
        <dbReference type="PROSITE" id="PS50109"/>
    </source>
</evidence>
<dbReference type="CDD" id="cd00082">
    <property type="entry name" value="HisKA"/>
    <property type="match status" value="1"/>
</dbReference>
<dbReference type="PRINTS" id="PR00344">
    <property type="entry name" value="BCTRLSENSOR"/>
</dbReference>
<sequence length="591" mass="65473">MIGALWSRIFDRVEAWLRVDCDGSRETVTRTRAVYVVALVLGLLQAFNTIALWISYERWSTDSTIALVAALILPASIVFLRWSKNFTAYATFYTILSISCVSGSALQDHVGINSALLPMICIGPMIIGYILDWRAALAYGVAGLLLLGFFLWWAWAEPHPLFSELPFTWFFQRWLQATLALILGTVLAVNASYNTYANIRRLEESLARAKQAEAAKSQFLATMSHELRTPLNGVIGMAEALDSARLDDKEKELVATIRRSGESLLFIIGDLLDLSKIEAGKMEIERQPFAPRRLIEHAAKTWRAKANAKSVNIEVSIADDFPEGMIGDEHRTGQIINNLVSNAVKFTDEGTITIEGLRENGQVVFRVTDTGRGIPEDQQAKIFDAFEQGESGITRRYGGTGLGLQICKLLAGLLDGSIELERSAEDQGSSFRLTLPLREAQIERPERPQSFLHVAPELEGLHVLVAEDNHVNQLVLREYLRRWKMTFIFADDGPSTLDALEADHFDLLLLDKHMPGMSGPEVAAAIRRSDAPYKDIPIIAVSADTMSGEDARARAAGMDGYVSKPVRPNALLMTIAEVLEDRALARNRSAS</sequence>
<dbReference type="InterPro" id="IPR003661">
    <property type="entry name" value="HisK_dim/P_dom"/>
</dbReference>
<evidence type="ECO:0000259" key="8">
    <source>
        <dbReference type="PROSITE" id="PS50110"/>
    </source>
</evidence>
<dbReference type="CDD" id="cd16922">
    <property type="entry name" value="HATPase_EvgS-ArcB-TorS-like"/>
    <property type="match status" value="1"/>
</dbReference>
<dbReference type="Pfam" id="PF02518">
    <property type="entry name" value="HATPase_c"/>
    <property type="match status" value="1"/>
</dbReference>
<comment type="caution">
    <text evidence="9">The sequence shown here is derived from an EMBL/GenBank/DDBJ whole genome shotgun (WGS) entry which is preliminary data.</text>
</comment>
<evidence type="ECO:0000256" key="3">
    <source>
        <dbReference type="ARBA" id="ARBA00022553"/>
    </source>
</evidence>
<dbReference type="InterPro" id="IPR004358">
    <property type="entry name" value="Sig_transdc_His_kin-like_C"/>
</dbReference>
<keyword evidence="6" id="KW-0472">Membrane</keyword>
<evidence type="ECO:0000256" key="6">
    <source>
        <dbReference type="SAM" id="Phobius"/>
    </source>
</evidence>
<protein>
    <recommendedName>
        <fullName evidence="2">histidine kinase</fullName>
        <ecNumber evidence="2">2.7.13.3</ecNumber>
    </recommendedName>
</protein>
<dbReference type="InterPro" id="IPR003594">
    <property type="entry name" value="HATPase_dom"/>
</dbReference>
<dbReference type="SMART" id="SM00388">
    <property type="entry name" value="HisKA"/>
    <property type="match status" value="1"/>
</dbReference>
<dbReference type="InterPro" id="IPR036890">
    <property type="entry name" value="HATPase_C_sf"/>
</dbReference>
<dbReference type="SMART" id="SM00387">
    <property type="entry name" value="HATPase_c"/>
    <property type="match status" value="1"/>
</dbReference>
<dbReference type="InterPro" id="IPR036097">
    <property type="entry name" value="HisK_dim/P_sf"/>
</dbReference>
<dbReference type="InterPro" id="IPR011006">
    <property type="entry name" value="CheY-like_superfamily"/>
</dbReference>
<dbReference type="Gene3D" id="3.40.50.2300">
    <property type="match status" value="1"/>
</dbReference>
<feature type="modified residue" description="4-aspartylphosphate" evidence="5">
    <location>
        <position position="511"/>
    </location>
</feature>
<dbReference type="RefSeq" id="WP_189573164.1">
    <property type="nucleotide sequence ID" value="NZ_BMXU01000001.1"/>
</dbReference>
<dbReference type="PANTHER" id="PTHR45339">
    <property type="entry name" value="HYBRID SIGNAL TRANSDUCTION HISTIDINE KINASE J"/>
    <property type="match status" value="1"/>
</dbReference>
<dbReference type="EMBL" id="JBHRVA010000002">
    <property type="protein sequence ID" value="MFC3301688.1"/>
    <property type="molecule type" value="Genomic_DNA"/>
</dbReference>
<dbReference type="SMART" id="SM00448">
    <property type="entry name" value="REC"/>
    <property type="match status" value="1"/>
</dbReference>
<dbReference type="GO" id="GO:0005524">
    <property type="term" value="F:ATP binding"/>
    <property type="evidence" value="ECO:0007669"/>
    <property type="project" value="UniProtKB-KW"/>
</dbReference>
<dbReference type="Pfam" id="PF00072">
    <property type="entry name" value="Response_reg"/>
    <property type="match status" value="1"/>
</dbReference>
<feature type="domain" description="Response regulatory" evidence="8">
    <location>
        <begin position="462"/>
        <end position="579"/>
    </location>
</feature>
<dbReference type="EC" id="2.7.13.3" evidence="2"/>
<feature type="transmembrane region" description="Helical" evidence="6">
    <location>
        <begin position="174"/>
        <end position="193"/>
    </location>
</feature>
<keyword evidence="6" id="KW-1133">Transmembrane helix</keyword>
<dbReference type="Pfam" id="PF00512">
    <property type="entry name" value="HisKA"/>
    <property type="match status" value="1"/>
</dbReference>
<dbReference type="Gene3D" id="1.10.287.130">
    <property type="match status" value="1"/>
</dbReference>
<dbReference type="PROSITE" id="PS50109">
    <property type="entry name" value="HIS_KIN"/>
    <property type="match status" value="1"/>
</dbReference>
<feature type="domain" description="Histidine kinase" evidence="7">
    <location>
        <begin position="222"/>
        <end position="439"/>
    </location>
</feature>